<dbReference type="PROSITE" id="PS50005">
    <property type="entry name" value="TPR"/>
    <property type="match status" value="2"/>
</dbReference>
<dbReference type="InterPro" id="IPR019734">
    <property type="entry name" value="TPR_rpt"/>
</dbReference>
<feature type="repeat" description="TPR" evidence="3">
    <location>
        <begin position="472"/>
        <end position="505"/>
    </location>
</feature>
<accession>A0ABW4WTP1</accession>
<protein>
    <submittedName>
        <fullName evidence="4">Tetratricopeptide repeat protein</fullName>
    </submittedName>
</protein>
<dbReference type="Pfam" id="PF07719">
    <property type="entry name" value="TPR_2"/>
    <property type="match status" value="1"/>
</dbReference>
<evidence type="ECO:0000256" key="3">
    <source>
        <dbReference type="PROSITE-ProRule" id="PRU00339"/>
    </source>
</evidence>
<comment type="caution">
    <text evidence="4">The sequence shown here is derived from an EMBL/GenBank/DDBJ whole genome shotgun (WGS) entry which is preliminary data.</text>
</comment>
<evidence type="ECO:0000313" key="5">
    <source>
        <dbReference type="Proteomes" id="UP001597369"/>
    </source>
</evidence>
<dbReference type="EMBL" id="JBHUHV010000008">
    <property type="protein sequence ID" value="MFD2065696.1"/>
    <property type="molecule type" value="Genomic_DNA"/>
</dbReference>
<dbReference type="RefSeq" id="WP_229961933.1">
    <property type="nucleotide sequence ID" value="NZ_JAJJWI010000016.1"/>
</dbReference>
<keyword evidence="2 3" id="KW-0802">TPR repeat</keyword>
<proteinExistence type="predicted"/>
<organism evidence="4 5">
    <name type="scientific">Pontibacter silvestris</name>
    <dbReference type="NCBI Taxonomy" id="2305183"/>
    <lineage>
        <taxon>Bacteria</taxon>
        <taxon>Pseudomonadati</taxon>
        <taxon>Bacteroidota</taxon>
        <taxon>Cytophagia</taxon>
        <taxon>Cytophagales</taxon>
        <taxon>Hymenobacteraceae</taxon>
        <taxon>Pontibacter</taxon>
    </lineage>
</organism>
<evidence type="ECO:0000256" key="2">
    <source>
        <dbReference type="ARBA" id="ARBA00022803"/>
    </source>
</evidence>
<dbReference type="SUPFAM" id="SSF48452">
    <property type="entry name" value="TPR-like"/>
    <property type="match status" value="1"/>
</dbReference>
<evidence type="ECO:0000256" key="1">
    <source>
        <dbReference type="ARBA" id="ARBA00022737"/>
    </source>
</evidence>
<keyword evidence="1" id="KW-0677">Repeat</keyword>
<dbReference type="InterPro" id="IPR011990">
    <property type="entry name" value="TPR-like_helical_dom_sf"/>
</dbReference>
<dbReference type="Proteomes" id="UP001597369">
    <property type="component" value="Unassembled WGS sequence"/>
</dbReference>
<name>A0ABW4WTP1_9BACT</name>
<gene>
    <name evidence="4" type="ORF">ACFSKU_02290</name>
</gene>
<dbReference type="Gene3D" id="1.25.40.10">
    <property type="entry name" value="Tetratricopeptide repeat domain"/>
    <property type="match status" value="2"/>
</dbReference>
<sequence length="564" mass="64475">MANLARKQEITIQPNPLYASGQQVEFDLKAQIPSKLYHDKQLYKLDVYYEYGTYEREDVATLNFNFGEFIYEDKKPTIIRHLAFPYAPEKDKGRLMVQGLIVDKRNDNIKVMQPMEVATGLITTPLLVTRNNKTDYLPDNFTEIADGPAVVPFYFGKEDSKPSKSLGSSLVILDKYALDNIKSQQIIVEGSQSPDEEAEGVASVADKRARAIEAFYLQRVKTLDYNNKKIRVQRKVLKTNWNLLLQKVKASALPQAEIQQVINIINSNQEEKEKALQQTAAYEYLQQYIYPALRFTKVVFNYNRDRKADYEIYVLAKKIAEEKIEASMLTEDELQYAATLTPLLAEKRKLYEAAVKTTDKWPAYYNLGTVYIEMARKEYRAPAKQALLARAIHNLTFAGFRNPTAEVYYSLASAYHLRSDKLEALQYYDYAIKLGGSKEILHRIFADKAALEIEIGQYDDAIKSLRYAGDSYQTTINLGLSYLLKDNYEGAEEYYKKALKQKPGGVLAHYSLALIGARTGNEQQLEEQLRLAVRADGSYMERAINDLEFAPYKGKPSFEDALSR</sequence>
<evidence type="ECO:0000313" key="4">
    <source>
        <dbReference type="EMBL" id="MFD2065696.1"/>
    </source>
</evidence>
<feature type="repeat" description="TPR" evidence="3">
    <location>
        <begin position="405"/>
        <end position="438"/>
    </location>
</feature>
<reference evidence="5" key="1">
    <citation type="journal article" date="2019" name="Int. J. Syst. Evol. Microbiol.">
        <title>The Global Catalogue of Microorganisms (GCM) 10K type strain sequencing project: providing services to taxonomists for standard genome sequencing and annotation.</title>
        <authorList>
            <consortium name="The Broad Institute Genomics Platform"/>
            <consortium name="The Broad Institute Genome Sequencing Center for Infectious Disease"/>
            <person name="Wu L."/>
            <person name="Ma J."/>
        </authorList>
    </citation>
    <scope>NUCLEOTIDE SEQUENCE [LARGE SCALE GENOMIC DNA]</scope>
    <source>
        <strain evidence="5">JCM 16545</strain>
    </source>
</reference>
<keyword evidence="5" id="KW-1185">Reference proteome</keyword>
<dbReference type="InterPro" id="IPR013105">
    <property type="entry name" value="TPR_2"/>
</dbReference>
<dbReference type="SMART" id="SM00028">
    <property type="entry name" value="TPR"/>
    <property type="match status" value="2"/>
</dbReference>